<feature type="non-terminal residue" evidence="1">
    <location>
        <position position="1"/>
    </location>
</feature>
<protein>
    <submittedName>
        <fullName evidence="1">Uncharacterized protein</fullName>
    </submittedName>
</protein>
<dbReference type="AlphaFoldDB" id="A0A0F9C0F2"/>
<gene>
    <name evidence="1" type="ORF">LCGC14_2382980</name>
</gene>
<comment type="caution">
    <text evidence="1">The sequence shown here is derived from an EMBL/GenBank/DDBJ whole genome shotgun (WGS) entry which is preliminary data.</text>
</comment>
<organism evidence="1">
    <name type="scientific">marine sediment metagenome</name>
    <dbReference type="NCBI Taxonomy" id="412755"/>
    <lineage>
        <taxon>unclassified sequences</taxon>
        <taxon>metagenomes</taxon>
        <taxon>ecological metagenomes</taxon>
    </lineage>
</organism>
<dbReference type="EMBL" id="LAZR01035382">
    <property type="protein sequence ID" value="KKL27660.1"/>
    <property type="molecule type" value="Genomic_DNA"/>
</dbReference>
<proteinExistence type="predicted"/>
<evidence type="ECO:0000313" key="1">
    <source>
        <dbReference type="EMBL" id="KKL27660.1"/>
    </source>
</evidence>
<name>A0A0F9C0F2_9ZZZZ</name>
<accession>A0A0F9C0F2</accession>
<reference evidence="1" key="1">
    <citation type="journal article" date="2015" name="Nature">
        <title>Complex archaea that bridge the gap between prokaryotes and eukaryotes.</title>
        <authorList>
            <person name="Spang A."/>
            <person name="Saw J.H."/>
            <person name="Jorgensen S.L."/>
            <person name="Zaremba-Niedzwiedzka K."/>
            <person name="Martijn J."/>
            <person name="Lind A.E."/>
            <person name="van Eijk R."/>
            <person name="Schleper C."/>
            <person name="Guy L."/>
            <person name="Ettema T.J."/>
        </authorList>
    </citation>
    <scope>NUCLEOTIDE SEQUENCE</scope>
</reference>
<sequence length="40" mass="4591">LALKMLNTRLNEADESLEAVKKLMTDQIAELRKIMKEMGD</sequence>